<dbReference type="AlphaFoldDB" id="A0A4Q0MCB3"/>
<sequence length="322" mass="34793">MQCLGLVDFWLDNTRQAVCALRASCGEVAAQQGARPVSSFRPRMEARRSGIEVLGEPLSHASEIGLVEIWRARCAAGANGDYVSRDPRLFIVLDPLDAEMALDGGPSGGRAASRTRSASFVPAGAPLHMSLADATEIRHLDIHFDADRLGPVDGLDEARAATPRLMFADGRVQRFARLLETAFGGSRVGLYRDGLVAALIAAVFAPSNAAGRRSALSDAQLRLAIEFIEDNCAETVRLHDLAALTGLSETYFSHAFKAASGMPPHRWQLQARVRRAKELLARSAVPLIEIAGAVGFSDQPHFTRVFRELAGRTPAAWRAQSR</sequence>
<dbReference type="GO" id="GO:0003700">
    <property type="term" value="F:DNA-binding transcription factor activity"/>
    <property type="evidence" value="ECO:0007669"/>
    <property type="project" value="InterPro"/>
</dbReference>
<organism evidence="5 6">
    <name type="scientific">Hansschlegelia zhihuaiae</name>
    <dbReference type="NCBI Taxonomy" id="405005"/>
    <lineage>
        <taxon>Bacteria</taxon>
        <taxon>Pseudomonadati</taxon>
        <taxon>Pseudomonadota</taxon>
        <taxon>Alphaproteobacteria</taxon>
        <taxon>Hyphomicrobiales</taxon>
        <taxon>Methylopilaceae</taxon>
        <taxon>Hansschlegelia</taxon>
    </lineage>
</organism>
<dbReference type="Pfam" id="PF12833">
    <property type="entry name" value="HTH_18"/>
    <property type="match status" value="1"/>
</dbReference>
<evidence type="ECO:0000256" key="2">
    <source>
        <dbReference type="ARBA" id="ARBA00023125"/>
    </source>
</evidence>
<dbReference type="InterPro" id="IPR050204">
    <property type="entry name" value="AraC_XylS_family_regulators"/>
</dbReference>
<dbReference type="InterPro" id="IPR009057">
    <property type="entry name" value="Homeodomain-like_sf"/>
</dbReference>
<proteinExistence type="predicted"/>
<dbReference type="OrthoDB" id="110167at2"/>
<evidence type="ECO:0000256" key="1">
    <source>
        <dbReference type="ARBA" id="ARBA00023015"/>
    </source>
</evidence>
<dbReference type="PANTHER" id="PTHR46796:SF14">
    <property type="entry name" value="TRANSCRIPTIONAL REGULATORY PROTEIN"/>
    <property type="match status" value="1"/>
</dbReference>
<evidence type="ECO:0000313" key="6">
    <source>
        <dbReference type="Proteomes" id="UP000289708"/>
    </source>
</evidence>
<dbReference type="Gene3D" id="1.10.10.60">
    <property type="entry name" value="Homeodomain-like"/>
    <property type="match status" value="2"/>
</dbReference>
<evidence type="ECO:0000259" key="4">
    <source>
        <dbReference type="PROSITE" id="PS01124"/>
    </source>
</evidence>
<feature type="domain" description="HTH araC/xylS-type" evidence="4">
    <location>
        <begin position="222"/>
        <end position="320"/>
    </location>
</feature>
<keyword evidence="3" id="KW-0804">Transcription</keyword>
<accession>A0A4Q0MCB3</accession>
<dbReference type="SUPFAM" id="SSF46689">
    <property type="entry name" value="Homeodomain-like"/>
    <property type="match status" value="2"/>
</dbReference>
<keyword evidence="2" id="KW-0238">DNA-binding</keyword>
<evidence type="ECO:0000313" key="5">
    <source>
        <dbReference type="EMBL" id="RXF70971.1"/>
    </source>
</evidence>
<comment type="caution">
    <text evidence="5">The sequence shown here is derived from an EMBL/GenBank/DDBJ whole genome shotgun (WGS) entry which is preliminary data.</text>
</comment>
<gene>
    <name evidence="5" type="ORF">EK403_16335</name>
</gene>
<keyword evidence="6" id="KW-1185">Reference proteome</keyword>
<dbReference type="PROSITE" id="PS01124">
    <property type="entry name" value="HTH_ARAC_FAMILY_2"/>
    <property type="match status" value="1"/>
</dbReference>
<dbReference type="InterPro" id="IPR020449">
    <property type="entry name" value="Tscrpt_reg_AraC-type_HTH"/>
</dbReference>
<protein>
    <submittedName>
        <fullName evidence="5">AraC family transcriptional regulator</fullName>
    </submittedName>
</protein>
<name>A0A4Q0MCB3_9HYPH</name>
<dbReference type="SMART" id="SM00342">
    <property type="entry name" value="HTH_ARAC"/>
    <property type="match status" value="1"/>
</dbReference>
<keyword evidence="1" id="KW-0805">Transcription regulation</keyword>
<dbReference type="PRINTS" id="PR00032">
    <property type="entry name" value="HTHARAC"/>
</dbReference>
<reference evidence="5 6" key="1">
    <citation type="submission" date="2018-12" db="EMBL/GenBank/DDBJ databases">
        <title>bacterium Hansschlegelia zhihuaiae S113.</title>
        <authorList>
            <person name="He J."/>
        </authorList>
    </citation>
    <scope>NUCLEOTIDE SEQUENCE [LARGE SCALE GENOMIC DNA]</scope>
    <source>
        <strain evidence="5 6">S 113</strain>
    </source>
</reference>
<dbReference type="Proteomes" id="UP000289708">
    <property type="component" value="Unassembled WGS sequence"/>
</dbReference>
<dbReference type="PANTHER" id="PTHR46796">
    <property type="entry name" value="HTH-TYPE TRANSCRIPTIONAL ACTIVATOR RHAS-RELATED"/>
    <property type="match status" value="1"/>
</dbReference>
<dbReference type="GO" id="GO:0043565">
    <property type="term" value="F:sequence-specific DNA binding"/>
    <property type="evidence" value="ECO:0007669"/>
    <property type="project" value="InterPro"/>
</dbReference>
<dbReference type="EMBL" id="RYFI01000016">
    <property type="protein sequence ID" value="RXF70971.1"/>
    <property type="molecule type" value="Genomic_DNA"/>
</dbReference>
<evidence type="ECO:0000256" key="3">
    <source>
        <dbReference type="ARBA" id="ARBA00023163"/>
    </source>
</evidence>
<dbReference type="InterPro" id="IPR018060">
    <property type="entry name" value="HTH_AraC"/>
</dbReference>